<accession>A0ABS3RXZ7</accession>
<evidence type="ECO:0000256" key="1">
    <source>
        <dbReference type="SAM" id="MobiDB-lite"/>
    </source>
</evidence>
<feature type="region of interest" description="Disordered" evidence="1">
    <location>
        <begin position="115"/>
        <end position="156"/>
    </location>
</feature>
<gene>
    <name evidence="2" type="ORF">J4709_29130</name>
</gene>
<feature type="compositionally biased region" description="Basic and acidic residues" evidence="1">
    <location>
        <begin position="124"/>
        <end position="137"/>
    </location>
</feature>
<dbReference type="EMBL" id="JAGEPF010000018">
    <property type="protein sequence ID" value="MBO2461639.1"/>
    <property type="molecule type" value="Genomic_DNA"/>
</dbReference>
<evidence type="ECO:0000313" key="3">
    <source>
        <dbReference type="Proteomes" id="UP000680206"/>
    </source>
</evidence>
<proteinExistence type="predicted"/>
<protein>
    <submittedName>
        <fullName evidence="2">Uncharacterized protein</fullName>
    </submittedName>
</protein>
<evidence type="ECO:0000313" key="2">
    <source>
        <dbReference type="EMBL" id="MBO2461639.1"/>
    </source>
</evidence>
<keyword evidence="3" id="KW-1185">Reference proteome</keyword>
<dbReference type="Proteomes" id="UP000680206">
    <property type="component" value="Unassembled WGS sequence"/>
</dbReference>
<reference evidence="2 3" key="1">
    <citation type="submission" date="2021-03" db="EMBL/GenBank/DDBJ databases">
        <title>Actinomadura violae sp. nov., isolated from lichen in Thailand.</title>
        <authorList>
            <person name="Kanchanasin P."/>
            <person name="Saeng-In P."/>
            <person name="Phongsopitanun W."/>
            <person name="Yuki M."/>
            <person name="Kudo T."/>
            <person name="Ohkuma M."/>
            <person name="Tanasupawat S."/>
        </authorList>
    </citation>
    <scope>NUCLEOTIDE SEQUENCE [LARGE SCALE GENOMIC DNA]</scope>
    <source>
        <strain evidence="2 3">LCR2-06</strain>
    </source>
</reference>
<organism evidence="2 3">
    <name type="scientific">Actinomadura violacea</name>
    <dbReference type="NCBI Taxonomy" id="2819934"/>
    <lineage>
        <taxon>Bacteria</taxon>
        <taxon>Bacillati</taxon>
        <taxon>Actinomycetota</taxon>
        <taxon>Actinomycetes</taxon>
        <taxon>Streptosporangiales</taxon>
        <taxon>Thermomonosporaceae</taxon>
        <taxon>Actinomadura</taxon>
    </lineage>
</organism>
<name>A0ABS3RXZ7_9ACTN</name>
<comment type="caution">
    <text evidence="2">The sequence shown here is derived from an EMBL/GenBank/DDBJ whole genome shotgun (WGS) entry which is preliminary data.</text>
</comment>
<dbReference type="RefSeq" id="WP_208245043.1">
    <property type="nucleotide sequence ID" value="NZ_JAGEPF010000018.1"/>
</dbReference>
<sequence length="156" mass="17220">MDWTLLTLVLVFIIIGSGWRRFDDWMDHRRAVQRHRLGMLPDPGKPVCGCKHHLAFHDHITGRCNGPAQQAVDWVWDDENEVKVPVRWTSVPCPCQQYTGPSPVAALRTPLVPAPIVAAPGNEPAREPVSKPDKDPGLEEEVPATVSLDKAPGDPA</sequence>